<evidence type="ECO:0000256" key="1">
    <source>
        <dbReference type="SAM" id="SignalP"/>
    </source>
</evidence>
<keyword evidence="1" id="KW-0732">Signal</keyword>
<feature type="signal peptide" evidence="1">
    <location>
        <begin position="1"/>
        <end position="18"/>
    </location>
</feature>
<organism evidence="2 3">
    <name type="scientific">Parastrongyloides trichosuri</name>
    <name type="common">Possum-specific nematode worm</name>
    <dbReference type="NCBI Taxonomy" id="131310"/>
    <lineage>
        <taxon>Eukaryota</taxon>
        <taxon>Metazoa</taxon>
        <taxon>Ecdysozoa</taxon>
        <taxon>Nematoda</taxon>
        <taxon>Chromadorea</taxon>
        <taxon>Rhabditida</taxon>
        <taxon>Tylenchina</taxon>
        <taxon>Panagrolaimomorpha</taxon>
        <taxon>Strongyloidoidea</taxon>
        <taxon>Strongyloididae</taxon>
        <taxon>Parastrongyloides</taxon>
    </lineage>
</organism>
<dbReference type="AlphaFoldDB" id="A0A0N5A7H3"/>
<proteinExistence type="predicted"/>
<protein>
    <submittedName>
        <fullName evidence="3">Curli production assembly/transport component CsgE</fullName>
    </submittedName>
</protein>
<feature type="chain" id="PRO_5005892811" evidence="1">
    <location>
        <begin position="19"/>
        <end position="113"/>
    </location>
</feature>
<reference evidence="3" key="1">
    <citation type="submission" date="2017-02" db="UniProtKB">
        <authorList>
            <consortium name="WormBaseParasite"/>
        </authorList>
    </citation>
    <scope>IDENTIFICATION</scope>
</reference>
<dbReference type="Proteomes" id="UP000038045">
    <property type="component" value="Unplaced"/>
</dbReference>
<accession>A0A0N5A7H3</accession>
<evidence type="ECO:0000313" key="2">
    <source>
        <dbReference type="Proteomes" id="UP000038045"/>
    </source>
</evidence>
<sequence>MNYKILFFLFLYAFSTSAQPICQIGTEIIIIFSRDQNFLQFQYNKKWYESLKDVENAIKRDHRNEKIKEKVLILNDDDYKRIRFTLVPKTNSFDVSDEARNELEYYGSESEEN</sequence>
<dbReference type="WBParaSite" id="PTRK_0001795300.1">
    <property type="protein sequence ID" value="PTRK_0001795300.1"/>
    <property type="gene ID" value="PTRK_0001795300"/>
</dbReference>
<keyword evidence="2" id="KW-1185">Reference proteome</keyword>
<name>A0A0N5A7H3_PARTI</name>
<evidence type="ECO:0000313" key="3">
    <source>
        <dbReference type="WBParaSite" id="PTRK_0001795300.1"/>
    </source>
</evidence>